<evidence type="ECO:0000313" key="1">
    <source>
        <dbReference type="EMBL" id="ACA42256.1"/>
    </source>
</evidence>
<evidence type="ECO:0000313" key="2">
    <source>
        <dbReference type="Proteomes" id="UP000002164"/>
    </source>
</evidence>
<dbReference type="Proteomes" id="UP000002164">
    <property type="component" value="Plasmid pBsph"/>
</dbReference>
<protein>
    <submittedName>
        <fullName evidence="1">Uncharacterized protein</fullName>
    </submittedName>
</protein>
<organism evidence="1 2">
    <name type="scientific">Lysinibacillus sphaericus (strain C3-41)</name>
    <dbReference type="NCBI Taxonomy" id="444177"/>
    <lineage>
        <taxon>Bacteria</taxon>
        <taxon>Bacillati</taxon>
        <taxon>Bacillota</taxon>
        <taxon>Bacilli</taxon>
        <taxon>Bacillales</taxon>
        <taxon>Bacillaceae</taxon>
        <taxon>Lysinibacillus</taxon>
    </lineage>
</organism>
<dbReference type="EMBL" id="CP000818">
    <property type="protein sequence ID" value="ACA42256.1"/>
    <property type="molecule type" value="Genomic_DNA"/>
</dbReference>
<dbReference type="KEGG" id="lsp:Bsph_p026"/>
<proteinExistence type="predicted"/>
<keyword evidence="1" id="KW-0614">Plasmid</keyword>
<reference evidence="1 2" key="1">
    <citation type="journal article" date="2008" name="J. Bacteriol.">
        <title>Complete genome sequence of the mosquitocidal bacterium Bacillus sphaericus C3-41 and comparison with those of closely related Bacillus species.</title>
        <authorList>
            <person name="Hu X."/>
            <person name="Fan W."/>
            <person name="Han B."/>
            <person name="Liu H."/>
            <person name="Zheng D."/>
            <person name="Li Q."/>
            <person name="Dong W."/>
            <person name="Yan J."/>
            <person name="Gao M."/>
            <person name="Berry C."/>
            <person name="Yuan Z."/>
        </authorList>
    </citation>
    <scope>NUCLEOTIDE SEQUENCE [LARGE SCALE GENOMIC DNA]</scope>
    <source>
        <strain evidence="1 2">C3-41</strain>
        <plasmid evidence="1">pBsph</plasmid>
    </source>
</reference>
<dbReference type="AlphaFoldDB" id="B1I097"/>
<dbReference type="EnsemblBacteria" id="ACA42256">
    <property type="protein sequence ID" value="ACA42256"/>
    <property type="gene ID" value="Bsph_p026"/>
</dbReference>
<dbReference type="HOGENOM" id="CLU_2788969_0_0_9"/>
<gene>
    <name evidence="1" type="ordered locus">Bsph_p026</name>
</gene>
<dbReference type="RefSeq" id="WP_012291663.1">
    <property type="nucleotide sequence ID" value="NC_010381.1"/>
</dbReference>
<name>B1I097_LYSSC</name>
<accession>B1I097</accession>
<sequence>MEKASFDTFLNTEERAKAYIENMSTEDKELANNFFLELLENDEIEHRNFNEWLFDYLHDCIYESGAEG</sequence>
<geneLocation type="plasmid" evidence="1 2">
    <name>pBsph</name>
</geneLocation>